<dbReference type="SUPFAM" id="SSF53850">
    <property type="entry name" value="Periplasmic binding protein-like II"/>
    <property type="match status" value="1"/>
</dbReference>
<dbReference type="PANTHER" id="PTHR30290:SF9">
    <property type="entry name" value="OLIGOPEPTIDE-BINDING PROTEIN APPA"/>
    <property type="match status" value="1"/>
</dbReference>
<dbReference type="Pfam" id="PF00496">
    <property type="entry name" value="SBP_bac_5"/>
    <property type="match status" value="1"/>
</dbReference>
<protein>
    <recommendedName>
        <fullName evidence="4">Solute-binding protein family 5 domain-containing protein</fullName>
    </recommendedName>
</protein>
<keyword evidence="2" id="KW-0813">Transport</keyword>
<feature type="domain" description="Solute-binding protein family 5" evidence="4">
    <location>
        <begin position="159"/>
        <end position="354"/>
    </location>
</feature>
<sequence length="359" mass="38693">VKTKTQEEETVSNIWKGMRPLSILALAFAITFAMACTKEVEVEVIKEVPVEIVKEIEVEKVVTKEVAVEVVKEVVVEKEVVKEVIVEVDVAAEAAAAAQASAAKPIDQPQSATPSGHIVIAVTDVPPGVGLGSAQLDDGFHYWGVGEATFQSIEGDTAAPMLASDYTLESDLSGGTLTIRDDVIFHGDWGPMTAADIAYTINDGNGAVNPRSIHWQAGDFAAMFGKNELTVIDDTTVGFTFQKLADGTAAFDPRWNANLLNDAGQAFSVQSTAVRDANGEDWMRDNPVIATGPFSVVEWKQDDVGIIQRVPYDHWLVNPEVETFTFREVAEEATKAALMETGEVDAALINLRALPSFVK</sequence>
<evidence type="ECO:0000313" key="5">
    <source>
        <dbReference type="EMBL" id="SVC42212.1"/>
    </source>
</evidence>
<dbReference type="InterPro" id="IPR000914">
    <property type="entry name" value="SBP_5_dom"/>
</dbReference>
<name>A0A382M4D0_9ZZZZ</name>
<evidence type="ECO:0000256" key="3">
    <source>
        <dbReference type="ARBA" id="ARBA00022729"/>
    </source>
</evidence>
<evidence type="ECO:0000256" key="1">
    <source>
        <dbReference type="ARBA" id="ARBA00005695"/>
    </source>
</evidence>
<dbReference type="GO" id="GO:1904680">
    <property type="term" value="F:peptide transmembrane transporter activity"/>
    <property type="evidence" value="ECO:0007669"/>
    <property type="project" value="TreeGrafter"/>
</dbReference>
<dbReference type="GO" id="GO:0015833">
    <property type="term" value="P:peptide transport"/>
    <property type="evidence" value="ECO:0007669"/>
    <property type="project" value="TreeGrafter"/>
</dbReference>
<comment type="similarity">
    <text evidence="1">Belongs to the bacterial solute-binding protein 5 family.</text>
</comment>
<dbReference type="PANTHER" id="PTHR30290">
    <property type="entry name" value="PERIPLASMIC BINDING COMPONENT OF ABC TRANSPORTER"/>
    <property type="match status" value="1"/>
</dbReference>
<gene>
    <name evidence="5" type="ORF">METZ01_LOCUS295066</name>
</gene>
<dbReference type="InterPro" id="IPR039424">
    <property type="entry name" value="SBP_5"/>
</dbReference>
<dbReference type="AlphaFoldDB" id="A0A382M4D0"/>
<dbReference type="Gene3D" id="3.40.190.10">
    <property type="entry name" value="Periplasmic binding protein-like II"/>
    <property type="match status" value="1"/>
</dbReference>
<organism evidence="5">
    <name type="scientific">marine metagenome</name>
    <dbReference type="NCBI Taxonomy" id="408172"/>
    <lineage>
        <taxon>unclassified sequences</taxon>
        <taxon>metagenomes</taxon>
        <taxon>ecological metagenomes</taxon>
    </lineage>
</organism>
<evidence type="ECO:0000256" key="2">
    <source>
        <dbReference type="ARBA" id="ARBA00022448"/>
    </source>
</evidence>
<proteinExistence type="inferred from homology"/>
<evidence type="ECO:0000259" key="4">
    <source>
        <dbReference type="Pfam" id="PF00496"/>
    </source>
</evidence>
<feature type="non-terminal residue" evidence="5">
    <location>
        <position position="1"/>
    </location>
</feature>
<reference evidence="5" key="1">
    <citation type="submission" date="2018-05" db="EMBL/GenBank/DDBJ databases">
        <authorList>
            <person name="Lanie J.A."/>
            <person name="Ng W.-L."/>
            <person name="Kazmierczak K.M."/>
            <person name="Andrzejewski T.M."/>
            <person name="Davidsen T.M."/>
            <person name="Wayne K.J."/>
            <person name="Tettelin H."/>
            <person name="Glass J.I."/>
            <person name="Rusch D."/>
            <person name="Podicherti R."/>
            <person name="Tsui H.-C.T."/>
            <person name="Winkler M.E."/>
        </authorList>
    </citation>
    <scope>NUCLEOTIDE SEQUENCE</scope>
</reference>
<feature type="non-terminal residue" evidence="5">
    <location>
        <position position="359"/>
    </location>
</feature>
<dbReference type="EMBL" id="UINC01090350">
    <property type="protein sequence ID" value="SVC42212.1"/>
    <property type="molecule type" value="Genomic_DNA"/>
</dbReference>
<accession>A0A382M4D0</accession>
<keyword evidence="3" id="KW-0732">Signal</keyword>